<evidence type="ECO:0000313" key="3">
    <source>
        <dbReference type="Proteomes" id="UP000194221"/>
    </source>
</evidence>
<dbReference type="EMBL" id="LAPZ01000003">
    <property type="protein sequence ID" value="OSY88534.1"/>
    <property type="molecule type" value="Genomic_DNA"/>
</dbReference>
<protein>
    <submittedName>
        <fullName evidence="2">Uncharacterized protein</fullName>
    </submittedName>
</protein>
<comment type="caution">
    <text evidence="2">The sequence shown here is derived from an EMBL/GenBank/DDBJ whole genome shotgun (WGS) entry which is preliminary data.</text>
</comment>
<keyword evidence="1" id="KW-0472">Membrane</keyword>
<proteinExistence type="predicted"/>
<evidence type="ECO:0000313" key="2">
    <source>
        <dbReference type="EMBL" id="OSY88534.1"/>
    </source>
</evidence>
<dbReference type="STRING" id="1635173.WH52_07240"/>
<dbReference type="OrthoDB" id="9965488at2"/>
<evidence type="ECO:0000256" key="1">
    <source>
        <dbReference type="SAM" id="Phobius"/>
    </source>
</evidence>
<sequence>MILVLLVVTPILLVVFGYFLWQSAMNNYGYNIFGWGVLIRLLLAVIACFWSIEIGIFLLIIFSLWNFITTWKNTSLFIALFSILFQPVALWFAFVALNKLAKEIND</sequence>
<name>A0A1Y2PDG8_9FLAO</name>
<dbReference type="InParanoid" id="A0A1Y2PDG8"/>
<reference evidence="2 3" key="1">
    <citation type="submission" date="2015-03" db="EMBL/GenBank/DDBJ databases">
        <title>Genome sequence of Tenacibaculum sp. S2-2, isolated from intestinal microbiota of sea cucumber, Apostichopus japonicas.</title>
        <authorList>
            <person name="Shao Z."/>
            <person name="Wang L."/>
            <person name="Li X."/>
        </authorList>
    </citation>
    <scope>NUCLEOTIDE SEQUENCE [LARGE SCALE GENOMIC DNA]</scope>
    <source>
        <strain evidence="2 3">S2-2</strain>
    </source>
</reference>
<dbReference type="Proteomes" id="UP000194221">
    <property type="component" value="Unassembled WGS sequence"/>
</dbReference>
<keyword evidence="3" id="KW-1185">Reference proteome</keyword>
<dbReference type="AlphaFoldDB" id="A0A1Y2PDG8"/>
<feature type="transmembrane region" description="Helical" evidence="1">
    <location>
        <begin position="41"/>
        <end position="64"/>
    </location>
</feature>
<accession>A0A1Y2PDG8</accession>
<feature type="transmembrane region" description="Helical" evidence="1">
    <location>
        <begin position="76"/>
        <end position="97"/>
    </location>
</feature>
<keyword evidence="1" id="KW-0812">Transmembrane</keyword>
<organism evidence="2 3">
    <name type="scientific">Tenacibaculum holothuriorum</name>
    <dbReference type="NCBI Taxonomy" id="1635173"/>
    <lineage>
        <taxon>Bacteria</taxon>
        <taxon>Pseudomonadati</taxon>
        <taxon>Bacteroidota</taxon>
        <taxon>Flavobacteriia</taxon>
        <taxon>Flavobacteriales</taxon>
        <taxon>Flavobacteriaceae</taxon>
        <taxon>Tenacibaculum</taxon>
    </lineage>
</organism>
<keyword evidence="1" id="KW-1133">Transmembrane helix</keyword>
<dbReference type="RefSeq" id="WP_086030265.1">
    <property type="nucleotide sequence ID" value="NZ_LAPZ01000003.1"/>
</dbReference>
<gene>
    <name evidence="2" type="ORF">WH52_07240</name>
</gene>